<dbReference type="SUPFAM" id="SSF49899">
    <property type="entry name" value="Concanavalin A-like lectins/glucanases"/>
    <property type="match status" value="1"/>
</dbReference>
<dbReference type="InterPro" id="IPR055239">
    <property type="entry name" value="TS_C"/>
</dbReference>
<sequence>MTVDFTAREQKRSEGGSHGRVAFARGGGAGAGKRGGEEMDSFGQRLAIMRSYCQGWLGAAAKGMCTGPVPTKGLVVFLSGSSTGTEWRDEYLGVDAIIKNTAAAVNGVTLKGAGAGAQWPVDTQGRNVPHYVANREFTLAATVSIYEVPESGNVPLVSVGMNDPNSTLLFGLSYTHEKKWCSMTPSNTNPDEPALFEWKPNTT</sequence>
<feature type="region of interest" description="Disordered" evidence="1">
    <location>
        <begin position="1"/>
        <end position="37"/>
    </location>
</feature>
<keyword evidence="4" id="KW-1185">Reference proteome</keyword>
<comment type="caution">
    <text evidence="3">The sequence shown here is derived from an EMBL/GenBank/DDBJ whole genome shotgun (WGS) entry which is preliminary data.</text>
</comment>
<dbReference type="Proteomes" id="UP000007350">
    <property type="component" value="Unassembled WGS sequence"/>
</dbReference>
<dbReference type="InterPro" id="IPR013320">
    <property type="entry name" value="ConA-like_dom_sf"/>
</dbReference>
<dbReference type="OrthoDB" id="10368200at2759"/>
<evidence type="ECO:0000313" key="3">
    <source>
        <dbReference type="EMBL" id="EKF26734.1"/>
    </source>
</evidence>
<evidence type="ECO:0000259" key="2">
    <source>
        <dbReference type="Pfam" id="PF22925"/>
    </source>
</evidence>
<reference evidence="3 4" key="1">
    <citation type="journal article" date="2012" name="BMC Genomics">
        <title>Comparative genomic analysis of human infective Trypanosoma cruzi lineages with the bat-restricted subspecies T. cruzi marinkellei.</title>
        <authorList>
            <person name="Franzen O."/>
            <person name="Talavera-Lopez C."/>
            <person name="Ochaya S."/>
            <person name="Butler C.E."/>
            <person name="Messenger L.A."/>
            <person name="Lewis M.D."/>
            <person name="Llewellyn M.S."/>
            <person name="Marinkelle C.J."/>
            <person name="Tyler K.M."/>
            <person name="Miles M.A."/>
            <person name="Andersson B."/>
        </authorList>
    </citation>
    <scope>NUCLEOTIDE SEQUENCE [LARGE SCALE GENOMIC DNA]</scope>
    <source>
        <strain evidence="3 4">B7</strain>
    </source>
</reference>
<evidence type="ECO:0000313" key="4">
    <source>
        <dbReference type="Proteomes" id="UP000007350"/>
    </source>
</evidence>
<protein>
    <submittedName>
        <fullName evidence="3">Trans-sialidase, putative</fullName>
    </submittedName>
</protein>
<organism evidence="3 4">
    <name type="scientific">Trypanosoma cruzi marinkellei</name>
    <dbReference type="NCBI Taxonomy" id="85056"/>
    <lineage>
        <taxon>Eukaryota</taxon>
        <taxon>Discoba</taxon>
        <taxon>Euglenozoa</taxon>
        <taxon>Kinetoplastea</taxon>
        <taxon>Metakinetoplastina</taxon>
        <taxon>Trypanosomatida</taxon>
        <taxon>Trypanosomatidae</taxon>
        <taxon>Trypanosoma</taxon>
        <taxon>Schizotrypanum</taxon>
    </lineage>
</organism>
<evidence type="ECO:0000256" key="1">
    <source>
        <dbReference type="SAM" id="MobiDB-lite"/>
    </source>
</evidence>
<dbReference type="EMBL" id="AHKC01019979">
    <property type="protein sequence ID" value="EKF26734.1"/>
    <property type="molecule type" value="Genomic_DNA"/>
</dbReference>
<dbReference type="Gene3D" id="2.60.120.200">
    <property type="match status" value="1"/>
</dbReference>
<name>K2MM39_TRYCR</name>
<dbReference type="AlphaFoldDB" id="K2MM39"/>
<accession>K2MM39</accession>
<proteinExistence type="predicted"/>
<dbReference type="Pfam" id="PF22925">
    <property type="entry name" value="TS_C"/>
    <property type="match status" value="1"/>
</dbReference>
<feature type="compositionally biased region" description="Basic and acidic residues" evidence="1">
    <location>
        <begin position="1"/>
        <end position="17"/>
    </location>
</feature>
<gene>
    <name evidence="3" type="ORF">MOQ_009564</name>
</gene>
<feature type="domain" description="Trans-sialidase C-terminal" evidence="2">
    <location>
        <begin position="70"/>
        <end position="202"/>
    </location>
</feature>